<keyword evidence="3 7" id="KW-0812">Transmembrane</keyword>
<evidence type="ECO:0000256" key="3">
    <source>
        <dbReference type="ARBA" id="ARBA00022692"/>
    </source>
</evidence>
<evidence type="ECO:0000256" key="5">
    <source>
        <dbReference type="ARBA" id="ARBA00022989"/>
    </source>
</evidence>
<dbReference type="EMBL" id="CP053069">
    <property type="protein sequence ID" value="QJR12530.1"/>
    <property type="molecule type" value="Genomic_DNA"/>
</dbReference>
<evidence type="ECO:0000259" key="8">
    <source>
        <dbReference type="Pfam" id="PF01694"/>
    </source>
</evidence>
<accession>A0A6M4GZ57</accession>
<dbReference type="RefSeq" id="WP_171094818.1">
    <property type="nucleotide sequence ID" value="NZ_CP053069.1"/>
</dbReference>
<feature type="transmembrane region" description="Helical" evidence="7">
    <location>
        <begin position="283"/>
        <end position="303"/>
    </location>
</feature>
<evidence type="ECO:0000256" key="4">
    <source>
        <dbReference type="ARBA" id="ARBA00022801"/>
    </source>
</evidence>
<keyword evidence="5 7" id="KW-1133">Transmembrane helix</keyword>
<sequence length="493" mass="54244">MLIVPIVEGLNWRRPPPVTLALILINCLVFLLYQGGDAERERKALDAYFASSLPAIELPLYATHLRETQPKPLEVLEKADPAWDSPAHLAHPAVAEYLVQAMTHDEPFLRQLRSGRLIQPQDPRYATWRADRARFEALASKVSFRRFGFTPADPRPVTWITSMFLHGSLMHLLGNMVFLFIIGVAVERVLGGGWYLGLYLLGGLAGDVLFYVVHAGSAIPSVGASGAISGLMGLFTVLFGARPVNFFYWVFVVFGFKTMRGIVMLPVWIAYEILQYLVDRESSTGYMAHAGGLIGGALLGLAARRFTGQRVEAFHGQREQEAFDQAEFDRARALVAKVDFKGASVVFARLAQRFPTRADLLRQWHAVAKFEPASEGYHQVVGLLMTLPGPDGPTRQFQRQVFLEYLGKAAPAPRLTPDALGRIGLVLARSGHLAEGERAAELLLKIAPGDARLPAIWDQLAHGHAAVDSSPVSLKKAKHYRALIAAQAKASRA</sequence>
<evidence type="ECO:0000256" key="7">
    <source>
        <dbReference type="SAM" id="Phobius"/>
    </source>
</evidence>
<dbReference type="AlphaFoldDB" id="A0A6M4GZ57"/>
<keyword evidence="4" id="KW-0378">Hydrolase</keyword>
<feature type="domain" description="Peptidase S54 rhomboid" evidence="8">
    <location>
        <begin position="158"/>
        <end position="303"/>
    </location>
</feature>
<dbReference type="InterPro" id="IPR022764">
    <property type="entry name" value="Peptidase_S54_rhomboid_dom"/>
</dbReference>
<dbReference type="InterPro" id="IPR050925">
    <property type="entry name" value="Rhomboid_protease_S54"/>
</dbReference>
<keyword evidence="6 7" id="KW-0472">Membrane</keyword>
<evidence type="ECO:0000256" key="6">
    <source>
        <dbReference type="ARBA" id="ARBA00023136"/>
    </source>
</evidence>
<organism evidence="9 10">
    <name type="scientific">Usitatibacter rugosus</name>
    <dbReference type="NCBI Taxonomy" id="2732067"/>
    <lineage>
        <taxon>Bacteria</taxon>
        <taxon>Pseudomonadati</taxon>
        <taxon>Pseudomonadota</taxon>
        <taxon>Betaproteobacteria</taxon>
        <taxon>Nitrosomonadales</taxon>
        <taxon>Usitatibacteraceae</taxon>
        <taxon>Usitatibacter</taxon>
    </lineage>
</organism>
<dbReference type="InterPro" id="IPR035952">
    <property type="entry name" value="Rhomboid-like_sf"/>
</dbReference>
<evidence type="ECO:0000256" key="1">
    <source>
        <dbReference type="ARBA" id="ARBA00004141"/>
    </source>
</evidence>
<proteinExistence type="inferred from homology"/>
<feature type="transmembrane region" description="Helical" evidence="7">
    <location>
        <begin position="163"/>
        <end position="186"/>
    </location>
</feature>
<dbReference type="Gene3D" id="1.20.1540.10">
    <property type="entry name" value="Rhomboid-like"/>
    <property type="match status" value="1"/>
</dbReference>
<dbReference type="GO" id="GO:0004252">
    <property type="term" value="F:serine-type endopeptidase activity"/>
    <property type="evidence" value="ECO:0007669"/>
    <property type="project" value="InterPro"/>
</dbReference>
<dbReference type="SUPFAM" id="SSF144091">
    <property type="entry name" value="Rhomboid-like"/>
    <property type="match status" value="1"/>
</dbReference>
<dbReference type="PANTHER" id="PTHR43731">
    <property type="entry name" value="RHOMBOID PROTEASE"/>
    <property type="match status" value="1"/>
</dbReference>
<evidence type="ECO:0000313" key="9">
    <source>
        <dbReference type="EMBL" id="QJR12530.1"/>
    </source>
</evidence>
<feature type="transmembrane region" description="Helical" evidence="7">
    <location>
        <begin position="219"/>
        <end position="239"/>
    </location>
</feature>
<evidence type="ECO:0000313" key="10">
    <source>
        <dbReference type="Proteomes" id="UP000501534"/>
    </source>
</evidence>
<evidence type="ECO:0000256" key="2">
    <source>
        <dbReference type="ARBA" id="ARBA00009045"/>
    </source>
</evidence>
<dbReference type="PANTHER" id="PTHR43731:SF14">
    <property type="entry name" value="PRESENILIN-ASSOCIATED RHOMBOID-LIKE PROTEIN, MITOCHONDRIAL"/>
    <property type="match status" value="1"/>
</dbReference>
<reference evidence="9 10" key="1">
    <citation type="submission" date="2020-04" db="EMBL/GenBank/DDBJ databases">
        <title>Usitatibacter rugosus gen. nov., sp. nov. and Usitatibacter palustris sp. nov., novel members of Usitatibacteraceae fam. nov. within the order Nitrosomonadales isolated from soil.</title>
        <authorList>
            <person name="Huber K.J."/>
            <person name="Neumann-Schaal M."/>
            <person name="Geppert A."/>
            <person name="Luckner M."/>
            <person name="Wanner G."/>
            <person name="Overmann J."/>
        </authorList>
    </citation>
    <scope>NUCLEOTIDE SEQUENCE [LARGE SCALE GENOMIC DNA]</scope>
    <source>
        <strain evidence="9 10">0125_3</strain>
    </source>
</reference>
<gene>
    <name evidence="9" type="ORF">DSM104443_03616</name>
</gene>
<protein>
    <recommendedName>
        <fullName evidence="8">Peptidase S54 rhomboid domain-containing protein</fullName>
    </recommendedName>
</protein>
<comment type="subcellular location">
    <subcellularLocation>
        <location evidence="1">Membrane</location>
        <topology evidence="1">Multi-pass membrane protein</topology>
    </subcellularLocation>
</comment>
<feature type="transmembrane region" description="Helical" evidence="7">
    <location>
        <begin position="193"/>
        <end position="213"/>
    </location>
</feature>
<keyword evidence="10" id="KW-1185">Reference proteome</keyword>
<dbReference type="Proteomes" id="UP000501534">
    <property type="component" value="Chromosome"/>
</dbReference>
<dbReference type="Pfam" id="PF01694">
    <property type="entry name" value="Rhomboid"/>
    <property type="match status" value="1"/>
</dbReference>
<comment type="similarity">
    <text evidence="2">Belongs to the peptidase S54 family.</text>
</comment>
<dbReference type="KEGG" id="uru:DSM104443_03616"/>
<feature type="transmembrane region" description="Helical" evidence="7">
    <location>
        <begin position="246"/>
        <end position="271"/>
    </location>
</feature>
<dbReference type="GO" id="GO:0016020">
    <property type="term" value="C:membrane"/>
    <property type="evidence" value="ECO:0007669"/>
    <property type="project" value="UniProtKB-SubCell"/>
</dbReference>
<name>A0A6M4GZ57_9PROT</name>